<dbReference type="GO" id="GO:0016342">
    <property type="term" value="C:catenin complex"/>
    <property type="evidence" value="ECO:0007669"/>
    <property type="project" value="TreeGrafter"/>
</dbReference>
<dbReference type="FunFam" id="2.60.40.60:FF:000020">
    <property type="entry name" value="Dachsous cadherin-related 1b"/>
    <property type="match status" value="1"/>
</dbReference>
<evidence type="ECO:0000256" key="3">
    <source>
        <dbReference type="ARBA" id="ARBA00022737"/>
    </source>
</evidence>
<dbReference type="GO" id="GO:0007156">
    <property type="term" value="P:homophilic cell adhesion via plasma membrane adhesion molecules"/>
    <property type="evidence" value="ECO:0007669"/>
    <property type="project" value="InterPro"/>
</dbReference>
<dbReference type="EMBL" id="KQ417055">
    <property type="protein sequence ID" value="KOF93998.1"/>
    <property type="molecule type" value="Genomic_DNA"/>
</dbReference>
<feature type="non-terminal residue" evidence="9">
    <location>
        <position position="337"/>
    </location>
</feature>
<organism evidence="9">
    <name type="scientific">Octopus bimaculoides</name>
    <name type="common">California two-spotted octopus</name>
    <dbReference type="NCBI Taxonomy" id="37653"/>
    <lineage>
        <taxon>Eukaryota</taxon>
        <taxon>Metazoa</taxon>
        <taxon>Spiralia</taxon>
        <taxon>Lophotrochozoa</taxon>
        <taxon>Mollusca</taxon>
        <taxon>Cephalopoda</taxon>
        <taxon>Coleoidea</taxon>
        <taxon>Octopodiformes</taxon>
        <taxon>Octopoda</taxon>
        <taxon>Incirrata</taxon>
        <taxon>Octopodidae</taxon>
        <taxon>Octopus</taxon>
    </lineage>
</organism>
<evidence type="ECO:0000259" key="8">
    <source>
        <dbReference type="PROSITE" id="PS50268"/>
    </source>
</evidence>
<dbReference type="SUPFAM" id="SSF49313">
    <property type="entry name" value="Cadherin-like"/>
    <property type="match status" value="3"/>
</dbReference>
<feature type="domain" description="Cadherin" evidence="8">
    <location>
        <begin position="1"/>
        <end position="98"/>
    </location>
</feature>
<dbReference type="PANTHER" id="PTHR24027:SF442">
    <property type="entry name" value="PROTOCADHERIN-15 ISOFORM X1"/>
    <property type="match status" value="1"/>
</dbReference>
<keyword evidence="5" id="KW-1133">Transmembrane helix</keyword>
<evidence type="ECO:0000256" key="4">
    <source>
        <dbReference type="ARBA" id="ARBA00022837"/>
    </source>
</evidence>
<keyword evidence="6" id="KW-0472">Membrane</keyword>
<dbReference type="PROSITE" id="PS50268">
    <property type="entry name" value="CADHERIN_2"/>
    <property type="match status" value="3"/>
</dbReference>
<dbReference type="GO" id="GO:0016477">
    <property type="term" value="P:cell migration"/>
    <property type="evidence" value="ECO:0007669"/>
    <property type="project" value="TreeGrafter"/>
</dbReference>
<dbReference type="GO" id="GO:0005509">
    <property type="term" value="F:calcium ion binding"/>
    <property type="evidence" value="ECO:0007669"/>
    <property type="project" value="UniProtKB-UniRule"/>
</dbReference>
<dbReference type="GO" id="GO:0008013">
    <property type="term" value="F:beta-catenin binding"/>
    <property type="evidence" value="ECO:0007669"/>
    <property type="project" value="TreeGrafter"/>
</dbReference>
<accession>A0A0L8HXN8</accession>
<comment type="subcellular location">
    <subcellularLocation>
        <location evidence="1">Membrane</location>
    </subcellularLocation>
</comment>
<keyword evidence="4 7" id="KW-0106">Calcium</keyword>
<evidence type="ECO:0000256" key="5">
    <source>
        <dbReference type="ARBA" id="ARBA00022989"/>
    </source>
</evidence>
<gene>
    <name evidence="9" type="ORF">OCBIM_22003040mg</name>
</gene>
<protein>
    <recommendedName>
        <fullName evidence="8">Cadherin domain-containing protein</fullName>
    </recommendedName>
</protein>
<evidence type="ECO:0000256" key="7">
    <source>
        <dbReference type="PROSITE-ProRule" id="PRU00043"/>
    </source>
</evidence>
<dbReference type="InterPro" id="IPR039808">
    <property type="entry name" value="Cadherin"/>
</dbReference>
<dbReference type="AlphaFoldDB" id="A0A0L8HXN8"/>
<dbReference type="PRINTS" id="PR00205">
    <property type="entry name" value="CADHERIN"/>
</dbReference>
<dbReference type="CDD" id="cd11304">
    <property type="entry name" value="Cadherin_repeat"/>
    <property type="match status" value="3"/>
</dbReference>
<feature type="non-terminal residue" evidence="9">
    <location>
        <position position="1"/>
    </location>
</feature>
<dbReference type="Gene3D" id="2.60.40.60">
    <property type="entry name" value="Cadherins"/>
    <property type="match status" value="3"/>
</dbReference>
<evidence type="ECO:0000256" key="1">
    <source>
        <dbReference type="ARBA" id="ARBA00004370"/>
    </source>
</evidence>
<dbReference type="STRING" id="37653.A0A0L8HXN8"/>
<dbReference type="InterPro" id="IPR002126">
    <property type="entry name" value="Cadherin-like_dom"/>
</dbReference>
<evidence type="ECO:0000256" key="6">
    <source>
        <dbReference type="ARBA" id="ARBA00023136"/>
    </source>
</evidence>
<keyword evidence="2" id="KW-0812">Transmembrane</keyword>
<sequence>GTLITTVTAESQGRGIPNDIGYEIINDSCSAFSISNDNGEIRIESDNLDREDPIIDKLSGVCTVEIKAYEIKNNQIGESVTKNITIFIEDENDNDPLFNKNSFTAKVNENTTKDNPVRINEIITVKDKDTVEYSKFSLSLKTLDGKPFTALKVIPEESVTGTNVALSVNKPDELDYEKETQMTFKIVAEDKASSKTSEANVTLEILPVDEFLPQFSQQRYQVNVSEEETVDNLITITATDDDAGKDGEVTYAIFGDNSFTINSKNGTISVSKKLDYEKITSYSLLVEATDGSNRKATVDLEVFVEDINDNAPIFSSKFYTGLLKEGKTSFEYEIIVK</sequence>
<name>A0A0L8HXN8_OCTBM</name>
<feature type="domain" description="Cadherin" evidence="8">
    <location>
        <begin position="99"/>
        <end position="215"/>
    </location>
</feature>
<dbReference type="PROSITE" id="PS00232">
    <property type="entry name" value="CADHERIN_1"/>
    <property type="match status" value="2"/>
</dbReference>
<reference evidence="9" key="1">
    <citation type="submission" date="2015-07" db="EMBL/GenBank/DDBJ databases">
        <title>MeaNS - Measles Nucleotide Surveillance Program.</title>
        <authorList>
            <person name="Tran T."/>
            <person name="Druce J."/>
        </authorList>
    </citation>
    <scope>NUCLEOTIDE SEQUENCE</scope>
    <source>
        <strain evidence="9">UCB-OBI-ISO-001</strain>
        <tissue evidence="9">Gonad</tissue>
    </source>
</reference>
<proteinExistence type="predicted"/>
<evidence type="ECO:0000313" key="9">
    <source>
        <dbReference type="EMBL" id="KOF93998.1"/>
    </source>
</evidence>
<dbReference type="InterPro" id="IPR015919">
    <property type="entry name" value="Cadherin-like_sf"/>
</dbReference>
<feature type="domain" description="Cadherin" evidence="8">
    <location>
        <begin position="216"/>
        <end position="314"/>
    </location>
</feature>
<dbReference type="Pfam" id="PF00028">
    <property type="entry name" value="Cadherin"/>
    <property type="match status" value="1"/>
</dbReference>
<dbReference type="SMART" id="SM00112">
    <property type="entry name" value="CA"/>
    <property type="match status" value="3"/>
</dbReference>
<dbReference type="PANTHER" id="PTHR24027">
    <property type="entry name" value="CADHERIN-23"/>
    <property type="match status" value="1"/>
</dbReference>
<evidence type="ECO:0000256" key="2">
    <source>
        <dbReference type="ARBA" id="ARBA00022692"/>
    </source>
</evidence>
<dbReference type="GO" id="GO:0045296">
    <property type="term" value="F:cadherin binding"/>
    <property type="evidence" value="ECO:0007669"/>
    <property type="project" value="TreeGrafter"/>
</dbReference>
<dbReference type="InterPro" id="IPR020894">
    <property type="entry name" value="Cadherin_CS"/>
</dbReference>
<keyword evidence="3" id="KW-0677">Repeat</keyword>